<proteinExistence type="predicted"/>
<dbReference type="EMBL" id="OW240913">
    <property type="protein sequence ID" value="CAH2245920.1"/>
    <property type="molecule type" value="Genomic_DNA"/>
</dbReference>
<evidence type="ECO:0000313" key="3">
    <source>
        <dbReference type="Proteomes" id="UP001295444"/>
    </source>
</evidence>
<feature type="region of interest" description="Disordered" evidence="1">
    <location>
        <begin position="35"/>
        <end position="108"/>
    </location>
</feature>
<feature type="region of interest" description="Disordered" evidence="1">
    <location>
        <begin position="130"/>
        <end position="166"/>
    </location>
</feature>
<dbReference type="AlphaFoldDB" id="A0AAD1R9I1"/>
<feature type="compositionally biased region" description="Polar residues" evidence="1">
    <location>
        <begin position="35"/>
        <end position="58"/>
    </location>
</feature>
<keyword evidence="3" id="KW-1185">Reference proteome</keyword>
<evidence type="ECO:0000256" key="1">
    <source>
        <dbReference type="SAM" id="MobiDB-lite"/>
    </source>
</evidence>
<feature type="compositionally biased region" description="Basic residues" evidence="1">
    <location>
        <begin position="90"/>
        <end position="108"/>
    </location>
</feature>
<accession>A0AAD1R9I1</accession>
<name>A0AAD1R9I1_PELCU</name>
<gene>
    <name evidence="2" type="ORF">PECUL_23A059292</name>
</gene>
<dbReference type="Proteomes" id="UP001295444">
    <property type="component" value="Chromosome 02"/>
</dbReference>
<sequence length="166" mass="18792">MAETHASHTATSQVERTLQRIDKLFDRFWAQLEKQAQPTQLPSQGGTQRGPSPNTECYQTGAKPTLQTTKSRTGPRKPRTTGVHNPQRTPRGRKKIHRKRQTCNRTLHHPCGKQDLDLLRHRAWSPKSLVLDPARSQQEGECCPYRTSTLEKPKARSKSIPEIGIG</sequence>
<reference evidence="2" key="1">
    <citation type="submission" date="2022-03" db="EMBL/GenBank/DDBJ databases">
        <authorList>
            <person name="Alioto T."/>
            <person name="Alioto T."/>
            <person name="Gomez Garrido J."/>
        </authorList>
    </citation>
    <scope>NUCLEOTIDE SEQUENCE</scope>
</reference>
<organism evidence="2 3">
    <name type="scientific">Pelobates cultripes</name>
    <name type="common">Western spadefoot toad</name>
    <dbReference type="NCBI Taxonomy" id="61616"/>
    <lineage>
        <taxon>Eukaryota</taxon>
        <taxon>Metazoa</taxon>
        <taxon>Chordata</taxon>
        <taxon>Craniata</taxon>
        <taxon>Vertebrata</taxon>
        <taxon>Euteleostomi</taxon>
        <taxon>Amphibia</taxon>
        <taxon>Batrachia</taxon>
        <taxon>Anura</taxon>
        <taxon>Pelobatoidea</taxon>
        <taxon>Pelobatidae</taxon>
        <taxon>Pelobates</taxon>
    </lineage>
</organism>
<evidence type="ECO:0000313" key="2">
    <source>
        <dbReference type="EMBL" id="CAH2245920.1"/>
    </source>
</evidence>
<protein>
    <submittedName>
        <fullName evidence="2">Uncharacterized protein</fullName>
    </submittedName>
</protein>